<evidence type="ECO:0008006" key="3">
    <source>
        <dbReference type="Google" id="ProtNLM"/>
    </source>
</evidence>
<reference evidence="1 2" key="1">
    <citation type="journal article" date="2024" name="J Genomics">
        <title>Draft genome sequencing and assembly of Favolaschia claudopus CIRM-BRFM 2984 isolated from oak limbs.</title>
        <authorList>
            <person name="Navarro D."/>
            <person name="Drula E."/>
            <person name="Chaduli D."/>
            <person name="Cazenave R."/>
            <person name="Ahrendt S."/>
            <person name="Wang J."/>
            <person name="Lipzen A."/>
            <person name="Daum C."/>
            <person name="Barry K."/>
            <person name="Grigoriev I.V."/>
            <person name="Favel A."/>
            <person name="Rosso M.N."/>
            <person name="Martin F."/>
        </authorList>
    </citation>
    <scope>NUCLEOTIDE SEQUENCE [LARGE SCALE GENOMIC DNA]</scope>
    <source>
        <strain evidence="1 2">CIRM-BRFM 2984</strain>
    </source>
</reference>
<evidence type="ECO:0000313" key="1">
    <source>
        <dbReference type="EMBL" id="KAK7064867.1"/>
    </source>
</evidence>
<sequence>MSFSNTNIESLANETLSEIFILTLSSWPSYPVTFFPSSLFLRPSPTESSLLLCQISARWRIVAISDPRLWKALDVTTVKSSHLVALWLSRSGGRALALQTASESRKIAIPPIHRHLSLLLPRFSQCHHLYVDRMFIPPSDLPPHMPELRSLVVRHSKDKLPVETLSWFSLLASQAPRITTLFWTGPPPSSFPWSQLTHLGLSLDLHPPNAPEIYSCEAFENVLAAIQNVEFLEMDVGVDLFRLFASPKKYHTLLNVTTFSINCNTLPMIFLTLPNLQHLILGILLMFGAAPRISSFFQRSQFAVTRLEFRQGSLPESQLTPSMWICPQISPSLCCLVIPSEYLNEFFLWANEQDRPGTLPTKLLLLRDVNQCFRIDDIDGIA</sequence>
<evidence type="ECO:0000313" key="2">
    <source>
        <dbReference type="Proteomes" id="UP001362999"/>
    </source>
</evidence>
<gene>
    <name evidence="1" type="ORF">R3P38DRAFT_2595219</name>
</gene>
<dbReference type="EMBL" id="JAWWNJ010000001">
    <property type="protein sequence ID" value="KAK7064867.1"/>
    <property type="molecule type" value="Genomic_DNA"/>
</dbReference>
<keyword evidence="2" id="KW-1185">Reference proteome</keyword>
<comment type="caution">
    <text evidence="1">The sequence shown here is derived from an EMBL/GenBank/DDBJ whole genome shotgun (WGS) entry which is preliminary data.</text>
</comment>
<organism evidence="1 2">
    <name type="scientific">Favolaschia claudopus</name>
    <dbReference type="NCBI Taxonomy" id="2862362"/>
    <lineage>
        <taxon>Eukaryota</taxon>
        <taxon>Fungi</taxon>
        <taxon>Dikarya</taxon>
        <taxon>Basidiomycota</taxon>
        <taxon>Agaricomycotina</taxon>
        <taxon>Agaricomycetes</taxon>
        <taxon>Agaricomycetidae</taxon>
        <taxon>Agaricales</taxon>
        <taxon>Marasmiineae</taxon>
        <taxon>Mycenaceae</taxon>
        <taxon>Favolaschia</taxon>
    </lineage>
</organism>
<protein>
    <recommendedName>
        <fullName evidence="3">F-box domain-containing protein</fullName>
    </recommendedName>
</protein>
<dbReference type="Proteomes" id="UP001362999">
    <property type="component" value="Unassembled WGS sequence"/>
</dbReference>
<name>A0AAW0EHN0_9AGAR</name>
<accession>A0AAW0EHN0</accession>
<dbReference type="AlphaFoldDB" id="A0AAW0EHN0"/>
<proteinExistence type="predicted"/>